<feature type="transmembrane region" description="Helical" evidence="7">
    <location>
        <begin position="237"/>
        <end position="256"/>
    </location>
</feature>
<comment type="caution">
    <text evidence="9">The sequence shown here is derived from an EMBL/GenBank/DDBJ whole genome shotgun (WGS) entry which is preliminary data.</text>
</comment>
<feature type="transmembrane region" description="Helical" evidence="7">
    <location>
        <begin position="67"/>
        <end position="84"/>
    </location>
</feature>
<feature type="transmembrane region" description="Helical" evidence="7">
    <location>
        <begin position="262"/>
        <end position="281"/>
    </location>
</feature>
<keyword evidence="5" id="KW-0406">Ion transport</keyword>
<feature type="transmembrane region" description="Helical" evidence="7">
    <location>
        <begin position="385"/>
        <end position="406"/>
    </location>
</feature>
<keyword evidence="4 7" id="KW-1133">Transmembrane helix</keyword>
<evidence type="ECO:0000256" key="6">
    <source>
        <dbReference type="ARBA" id="ARBA00023136"/>
    </source>
</evidence>
<dbReference type="InterPro" id="IPR038770">
    <property type="entry name" value="Na+/solute_symporter_sf"/>
</dbReference>
<feature type="transmembrane region" description="Helical" evidence="7">
    <location>
        <begin position="207"/>
        <end position="225"/>
    </location>
</feature>
<accession>A0A9X6UJX4</accession>
<keyword evidence="3 7" id="KW-0812">Transmembrane</keyword>
<feature type="transmembrane region" description="Helical" evidence="7">
    <location>
        <begin position="363"/>
        <end position="379"/>
    </location>
</feature>
<dbReference type="InterPro" id="IPR050794">
    <property type="entry name" value="CPA2_transporter"/>
</dbReference>
<evidence type="ECO:0000313" key="9">
    <source>
        <dbReference type="EMBL" id="PEQ83429.1"/>
    </source>
</evidence>
<dbReference type="RefSeq" id="WP_098324089.1">
    <property type="nucleotide sequence ID" value="NZ_NTXW01000044.1"/>
</dbReference>
<dbReference type="Proteomes" id="UP000219869">
    <property type="component" value="Unassembled WGS sequence"/>
</dbReference>
<dbReference type="Gene3D" id="1.20.1530.20">
    <property type="match status" value="1"/>
</dbReference>
<feature type="transmembrane region" description="Helical" evidence="7">
    <location>
        <begin position="105"/>
        <end position="127"/>
    </location>
</feature>
<evidence type="ECO:0000256" key="4">
    <source>
        <dbReference type="ARBA" id="ARBA00022989"/>
    </source>
</evidence>
<evidence type="ECO:0000313" key="10">
    <source>
        <dbReference type="Proteomes" id="UP000219869"/>
    </source>
</evidence>
<dbReference type="InterPro" id="IPR006153">
    <property type="entry name" value="Cation/H_exchanger_TM"/>
</dbReference>
<dbReference type="GO" id="GO:1902600">
    <property type="term" value="P:proton transmembrane transport"/>
    <property type="evidence" value="ECO:0007669"/>
    <property type="project" value="InterPro"/>
</dbReference>
<dbReference type="PANTHER" id="PTHR32468:SF0">
    <property type="entry name" value="K(+)_H(+) ANTIPORTER 1"/>
    <property type="match status" value="1"/>
</dbReference>
<sequence>MADMDFLLKGTIALFLILITSRACGALALKIKQPRVVGEMVAGILLGPSLFGLLFGDLQQSIFTPQVNSVLSFLSNLGLAFYMFTVGMELDYKLFSKDNVKKAGFLAMSGIITPFVLAVITAASLYHQLSLKSVPITTFALFMAGALSLTAFPMLARILQERKLTKTKLGSLTIIAASIDDVSAWILLALINALAQSNSLIGGLKTAMFGVLFAMICLLVIRPILNKYITTLENKGEITEGTLALVIMLILGATWYTDYVGIYSVFGGFILGLAMPRTPLFQKYISDNLINITVVFLVPIFFTNSGLKTDFSNILNIKLMIPCILILLASFLGKYGGATIAMKKMGFSWRESSAIGGLMNARGLMLLIFINLGISYNLISPELFSILVLMAVISTAAAMPIYNASLPNYYEAKIKKDALVSSKAS</sequence>
<evidence type="ECO:0000256" key="2">
    <source>
        <dbReference type="ARBA" id="ARBA00022448"/>
    </source>
</evidence>
<feature type="transmembrane region" description="Helical" evidence="7">
    <location>
        <begin position="319"/>
        <end position="342"/>
    </location>
</feature>
<comment type="subcellular location">
    <subcellularLocation>
        <location evidence="1">Membrane</location>
        <topology evidence="1">Multi-pass membrane protein</topology>
    </subcellularLocation>
</comment>
<evidence type="ECO:0000256" key="1">
    <source>
        <dbReference type="ARBA" id="ARBA00004141"/>
    </source>
</evidence>
<feature type="transmembrane region" description="Helical" evidence="7">
    <location>
        <begin position="6"/>
        <end position="29"/>
    </location>
</feature>
<keyword evidence="6 7" id="KW-0472">Membrane</keyword>
<dbReference type="GO" id="GO:0016020">
    <property type="term" value="C:membrane"/>
    <property type="evidence" value="ECO:0007669"/>
    <property type="project" value="UniProtKB-SubCell"/>
</dbReference>
<feature type="transmembrane region" description="Helical" evidence="7">
    <location>
        <begin position="139"/>
        <end position="159"/>
    </location>
</feature>
<organism evidence="9 10">
    <name type="scientific">Bacillus cereus</name>
    <dbReference type="NCBI Taxonomy" id="1396"/>
    <lineage>
        <taxon>Bacteria</taxon>
        <taxon>Bacillati</taxon>
        <taxon>Bacillota</taxon>
        <taxon>Bacilli</taxon>
        <taxon>Bacillales</taxon>
        <taxon>Bacillaceae</taxon>
        <taxon>Bacillus</taxon>
        <taxon>Bacillus cereus group</taxon>
    </lineage>
</organism>
<evidence type="ECO:0000256" key="3">
    <source>
        <dbReference type="ARBA" id="ARBA00022692"/>
    </source>
</evidence>
<feature type="transmembrane region" description="Helical" evidence="7">
    <location>
        <begin position="171"/>
        <end position="195"/>
    </location>
</feature>
<evidence type="ECO:0000256" key="5">
    <source>
        <dbReference type="ARBA" id="ARBA00023065"/>
    </source>
</evidence>
<evidence type="ECO:0000256" key="7">
    <source>
        <dbReference type="SAM" id="Phobius"/>
    </source>
</evidence>
<reference evidence="9 10" key="1">
    <citation type="submission" date="2017-09" db="EMBL/GenBank/DDBJ databases">
        <title>Large-scale bioinformatics analysis of Bacillus genomes uncovers conserved roles of natural products in bacterial physiology.</title>
        <authorList>
            <consortium name="Agbiome Team Llc"/>
            <person name="Bleich R.M."/>
            <person name="Kirk G.J."/>
            <person name="Santa Maria K.C."/>
            <person name="Allen S.E."/>
            <person name="Farag S."/>
            <person name="Shank E.A."/>
            <person name="Bowers A."/>
        </authorList>
    </citation>
    <scope>NUCLEOTIDE SEQUENCE [LARGE SCALE GENOMIC DNA]</scope>
    <source>
        <strain evidence="9 10">AFS006334</strain>
    </source>
</reference>
<feature type="transmembrane region" description="Helical" evidence="7">
    <location>
        <begin position="288"/>
        <end position="307"/>
    </location>
</feature>
<protein>
    <submittedName>
        <fullName evidence="9">Transporter</fullName>
    </submittedName>
</protein>
<proteinExistence type="predicted"/>
<dbReference type="EMBL" id="NTXW01000044">
    <property type="protein sequence ID" value="PEQ83429.1"/>
    <property type="molecule type" value="Genomic_DNA"/>
</dbReference>
<dbReference type="Pfam" id="PF00999">
    <property type="entry name" value="Na_H_Exchanger"/>
    <property type="match status" value="1"/>
</dbReference>
<evidence type="ECO:0000259" key="8">
    <source>
        <dbReference type="Pfam" id="PF00999"/>
    </source>
</evidence>
<dbReference type="PANTHER" id="PTHR32468">
    <property type="entry name" value="CATION/H + ANTIPORTER"/>
    <property type="match status" value="1"/>
</dbReference>
<feature type="transmembrane region" description="Helical" evidence="7">
    <location>
        <begin position="36"/>
        <end position="55"/>
    </location>
</feature>
<feature type="domain" description="Cation/H+ exchanger transmembrane" evidence="8">
    <location>
        <begin position="23"/>
        <end position="396"/>
    </location>
</feature>
<dbReference type="AlphaFoldDB" id="A0A9X6UJX4"/>
<keyword evidence="2" id="KW-0813">Transport</keyword>
<dbReference type="GO" id="GO:0015297">
    <property type="term" value="F:antiporter activity"/>
    <property type="evidence" value="ECO:0007669"/>
    <property type="project" value="InterPro"/>
</dbReference>
<gene>
    <name evidence="9" type="ORF">CN475_23125</name>
</gene>
<name>A0A9X6UJX4_BACCE</name>